<dbReference type="GO" id="GO:0003676">
    <property type="term" value="F:nucleic acid binding"/>
    <property type="evidence" value="ECO:0007669"/>
    <property type="project" value="InterPro"/>
</dbReference>
<evidence type="ECO:0000259" key="4">
    <source>
        <dbReference type="SMART" id="SM00910"/>
    </source>
</evidence>
<dbReference type="InterPro" id="IPR014905">
    <property type="entry name" value="HIRAN"/>
</dbReference>
<sequence length="230" mass="26130">MKEIFNDSFRLMGTNYHQKEALVIMKKLSKKNNYLTMSDEGIKEYILRTYSNVYEYKYLKTNDVILIREPKNPHDPNAVKVLAGGVFAGYLPADIAKKVNRYVGKSGYNIEATLHGRGGKFKTLDDTLTKVILDEKEISFRLDLVISKVSIPKKSTSVVDSIASPTQTTNSFWQNLFLILSFLSVLIGILFILVAFSFLLKQKILEFFVGLVIGVLFFAPAAVYKYIFKK</sequence>
<dbReference type="Gene3D" id="3.30.70.2330">
    <property type="match status" value="1"/>
</dbReference>
<keyword evidence="1" id="KW-0479">Metal-binding</keyword>
<evidence type="ECO:0000256" key="2">
    <source>
        <dbReference type="ARBA" id="ARBA00022801"/>
    </source>
</evidence>
<evidence type="ECO:0000313" key="5">
    <source>
        <dbReference type="EMBL" id="MDX5037849.1"/>
    </source>
</evidence>
<dbReference type="GO" id="GO:0016818">
    <property type="term" value="F:hydrolase activity, acting on acid anhydrides, in phosphorus-containing anhydrides"/>
    <property type="evidence" value="ECO:0007669"/>
    <property type="project" value="InterPro"/>
</dbReference>
<feature type="domain" description="HIRAN" evidence="4">
    <location>
        <begin position="43"/>
        <end position="135"/>
    </location>
</feature>
<feature type="transmembrane region" description="Helical" evidence="3">
    <location>
        <begin position="207"/>
        <end position="227"/>
    </location>
</feature>
<dbReference type="EMBL" id="JAWWZK010000009">
    <property type="protein sequence ID" value="MDX5037849.1"/>
    <property type="molecule type" value="Genomic_DNA"/>
</dbReference>
<gene>
    <name evidence="5" type="ORF">SHY70_06075</name>
</gene>
<evidence type="ECO:0000256" key="3">
    <source>
        <dbReference type="SAM" id="Phobius"/>
    </source>
</evidence>
<dbReference type="AlphaFoldDB" id="A0AAW9DGB6"/>
<dbReference type="RefSeq" id="WP_029172654.1">
    <property type="nucleotide sequence ID" value="NZ_CP102148.1"/>
</dbReference>
<keyword evidence="3" id="KW-0812">Transmembrane</keyword>
<keyword evidence="3" id="KW-0472">Membrane</keyword>
<reference evidence="5" key="1">
    <citation type="submission" date="2023-11" db="EMBL/GenBank/DDBJ databases">
        <title>Antimicrobial resistance in invasive Streptococcus suis isolated in Spain and the associated genetic mechanisms.</title>
        <authorList>
            <person name="Uruen C."/>
            <person name="Arenas J.A."/>
        </authorList>
    </citation>
    <scope>NUCLEOTIDE SEQUENCE</scope>
    <source>
        <strain evidence="5">Ss_70</strain>
    </source>
</reference>
<protein>
    <submittedName>
        <fullName evidence="5">HIRAN domain-containing protein</fullName>
    </submittedName>
</protein>
<dbReference type="SMART" id="SM00910">
    <property type="entry name" value="HIRAN"/>
    <property type="match status" value="1"/>
</dbReference>
<evidence type="ECO:0000313" key="6">
    <source>
        <dbReference type="Proteomes" id="UP001270004"/>
    </source>
</evidence>
<keyword evidence="3" id="KW-1133">Transmembrane helix</keyword>
<dbReference type="Proteomes" id="UP001270004">
    <property type="component" value="Unassembled WGS sequence"/>
</dbReference>
<dbReference type="Pfam" id="PF08797">
    <property type="entry name" value="HIRAN"/>
    <property type="match status" value="1"/>
</dbReference>
<evidence type="ECO:0000256" key="1">
    <source>
        <dbReference type="ARBA" id="ARBA00022723"/>
    </source>
</evidence>
<feature type="transmembrane region" description="Helical" evidence="3">
    <location>
        <begin position="176"/>
        <end position="200"/>
    </location>
</feature>
<name>A0AAW9DGB6_STRSU</name>
<accession>A0AAW9DGB6</accession>
<organism evidence="5 6">
    <name type="scientific">Streptococcus suis</name>
    <dbReference type="NCBI Taxonomy" id="1307"/>
    <lineage>
        <taxon>Bacteria</taxon>
        <taxon>Bacillati</taxon>
        <taxon>Bacillota</taxon>
        <taxon>Bacilli</taxon>
        <taxon>Lactobacillales</taxon>
        <taxon>Streptococcaceae</taxon>
        <taxon>Streptococcus</taxon>
    </lineage>
</organism>
<proteinExistence type="predicted"/>
<keyword evidence="2" id="KW-0378">Hydrolase</keyword>
<dbReference type="GO" id="GO:0008270">
    <property type="term" value="F:zinc ion binding"/>
    <property type="evidence" value="ECO:0007669"/>
    <property type="project" value="InterPro"/>
</dbReference>
<comment type="caution">
    <text evidence="5">The sequence shown here is derived from an EMBL/GenBank/DDBJ whole genome shotgun (WGS) entry which is preliminary data.</text>
</comment>